<keyword evidence="2" id="KW-1185">Reference proteome</keyword>
<gene>
    <name evidence="1" type="ORF">CWS31_014610</name>
</gene>
<organism evidence="1 2">
    <name type="scientific">Colwellia echini</name>
    <dbReference type="NCBI Taxonomy" id="1982103"/>
    <lineage>
        <taxon>Bacteria</taxon>
        <taxon>Pseudomonadati</taxon>
        <taxon>Pseudomonadota</taxon>
        <taxon>Gammaproteobacteria</taxon>
        <taxon>Alteromonadales</taxon>
        <taxon>Colwelliaceae</taxon>
        <taxon>Colwellia</taxon>
    </lineage>
</organism>
<dbReference type="Proteomes" id="UP000815846">
    <property type="component" value="Unassembled WGS sequence"/>
</dbReference>
<dbReference type="EMBL" id="PJAI02000020">
    <property type="protein sequence ID" value="TYK64680.1"/>
    <property type="molecule type" value="Genomic_DNA"/>
</dbReference>
<reference evidence="1 2" key="1">
    <citation type="submission" date="2019-08" db="EMBL/GenBank/DDBJ databases">
        <title>Microbe sample from Colwellia echini.</title>
        <authorList>
            <person name="Christiansen L."/>
            <person name="Pathiraja D."/>
            <person name="Schultz-Johansen M."/>
            <person name="Choi I.-G."/>
            <person name="Stougaard P."/>
        </authorList>
    </citation>
    <scope>NUCLEOTIDE SEQUENCE [LARGE SCALE GENOMIC DNA]</scope>
    <source>
        <strain evidence="1 2">A3</strain>
    </source>
</reference>
<comment type="caution">
    <text evidence="1">The sequence shown here is derived from an EMBL/GenBank/DDBJ whole genome shotgun (WGS) entry which is preliminary data.</text>
</comment>
<proteinExistence type="predicted"/>
<evidence type="ECO:0000313" key="2">
    <source>
        <dbReference type="Proteomes" id="UP000815846"/>
    </source>
</evidence>
<evidence type="ECO:0000313" key="1">
    <source>
        <dbReference type="EMBL" id="TYK64680.1"/>
    </source>
</evidence>
<sequence>MAIAMQKEEMLERRGGTLVGFDDLWERLTLAQKFAASSLTQFGYKLNFIRDVDDTNLAILCCNENIVAISKAGEINTQPNIHIRS</sequence>
<protein>
    <submittedName>
        <fullName evidence="1">Uncharacterized protein</fullName>
    </submittedName>
</protein>
<name>A0ABY3MU20_9GAMM</name>
<accession>A0ABY3MU20</accession>
<dbReference type="RefSeq" id="WP_101344556.1">
    <property type="nucleotide sequence ID" value="NZ_PJAI02000020.1"/>
</dbReference>